<gene>
    <name evidence="2" type="ORF">BO82DRAFT_67446</name>
</gene>
<keyword evidence="3" id="KW-1185">Reference proteome</keyword>
<reference evidence="2 3" key="1">
    <citation type="submission" date="2016-12" db="EMBL/GenBank/DDBJ databases">
        <title>The genomes of Aspergillus section Nigri reveals drivers in fungal speciation.</title>
        <authorList>
            <consortium name="DOE Joint Genome Institute"/>
            <person name="Vesth T.C."/>
            <person name="Nybo J."/>
            <person name="Theobald S."/>
            <person name="Brandl J."/>
            <person name="Frisvad J.C."/>
            <person name="Nielsen K.F."/>
            <person name="Lyhne E.K."/>
            <person name="Kogle M.E."/>
            <person name="Kuo A."/>
            <person name="Riley R."/>
            <person name="Clum A."/>
            <person name="Nolan M."/>
            <person name="Lipzen A."/>
            <person name="Salamov A."/>
            <person name="Henrissat B."/>
            <person name="Wiebenga A."/>
            <person name="De Vries R.P."/>
            <person name="Grigoriev I.V."/>
            <person name="Mortensen U.H."/>
            <person name="Andersen M.R."/>
            <person name="Baker S.E."/>
        </authorList>
    </citation>
    <scope>NUCLEOTIDE SEQUENCE [LARGE SCALE GENOMIC DNA]</scope>
    <source>
        <strain evidence="2 3">CBS 121591</strain>
    </source>
</reference>
<dbReference type="AlphaFoldDB" id="A0A319CTH0"/>
<protein>
    <submittedName>
        <fullName evidence="2">Uncharacterized protein</fullName>
    </submittedName>
</protein>
<dbReference type="Proteomes" id="UP000248340">
    <property type="component" value="Unassembled WGS sequence"/>
</dbReference>
<accession>A0A319CTH0</accession>
<dbReference type="VEuPathDB" id="FungiDB:BO82DRAFT_67446"/>
<dbReference type="EMBL" id="KZ821697">
    <property type="protein sequence ID" value="PYH82093.1"/>
    <property type="molecule type" value="Genomic_DNA"/>
</dbReference>
<dbReference type="RefSeq" id="XP_025492293.1">
    <property type="nucleotide sequence ID" value="XM_025641459.1"/>
</dbReference>
<evidence type="ECO:0000256" key="1">
    <source>
        <dbReference type="SAM" id="MobiDB-lite"/>
    </source>
</evidence>
<evidence type="ECO:0000313" key="3">
    <source>
        <dbReference type="Proteomes" id="UP000248340"/>
    </source>
</evidence>
<sequence length="78" mass="8342">MPTGEWLNQSSVTCPPSLQPPPPPLHRTPLKVPGLPLASSILLLLLFLLHPSSIGTLSHLSFTAIPSHPATSTQFTVR</sequence>
<dbReference type="GeneID" id="37144201"/>
<feature type="compositionally biased region" description="Polar residues" evidence="1">
    <location>
        <begin position="1"/>
        <end position="14"/>
    </location>
</feature>
<name>A0A319CTH0_9EURO</name>
<feature type="compositionally biased region" description="Pro residues" evidence="1">
    <location>
        <begin position="17"/>
        <end position="26"/>
    </location>
</feature>
<feature type="region of interest" description="Disordered" evidence="1">
    <location>
        <begin position="1"/>
        <end position="27"/>
    </location>
</feature>
<proteinExistence type="predicted"/>
<organism evidence="2 3">
    <name type="scientific">Aspergillus uvarum CBS 121591</name>
    <dbReference type="NCBI Taxonomy" id="1448315"/>
    <lineage>
        <taxon>Eukaryota</taxon>
        <taxon>Fungi</taxon>
        <taxon>Dikarya</taxon>
        <taxon>Ascomycota</taxon>
        <taxon>Pezizomycotina</taxon>
        <taxon>Eurotiomycetes</taxon>
        <taxon>Eurotiomycetidae</taxon>
        <taxon>Eurotiales</taxon>
        <taxon>Aspergillaceae</taxon>
        <taxon>Aspergillus</taxon>
        <taxon>Aspergillus subgen. Circumdati</taxon>
    </lineage>
</organism>
<evidence type="ECO:0000313" key="2">
    <source>
        <dbReference type="EMBL" id="PYH82093.1"/>
    </source>
</evidence>